<dbReference type="RefSeq" id="WP_200815489.1">
    <property type="nucleotide sequence ID" value="NZ_FYAH01000002.1"/>
</dbReference>
<accession>A0A1Y6KUV2</accession>
<organism evidence="1 2">
    <name type="scientific">Photobacterium aquimaris</name>
    <dbReference type="NCBI Taxonomy" id="512643"/>
    <lineage>
        <taxon>Bacteria</taxon>
        <taxon>Pseudomonadati</taxon>
        <taxon>Pseudomonadota</taxon>
        <taxon>Gammaproteobacteria</taxon>
        <taxon>Vibrionales</taxon>
        <taxon>Vibrionaceae</taxon>
        <taxon>Photobacterium</taxon>
    </lineage>
</organism>
<dbReference type="Proteomes" id="UP000196485">
    <property type="component" value="Unassembled WGS sequence"/>
</dbReference>
<protein>
    <submittedName>
        <fullName evidence="1">Uncharacterized protein</fullName>
    </submittedName>
</protein>
<proteinExistence type="predicted"/>
<reference evidence="2" key="1">
    <citation type="submission" date="2017-06" db="EMBL/GenBank/DDBJ databases">
        <authorList>
            <person name="Rodrigo-Torres L."/>
            <person name="Arahal R. D."/>
            <person name="Lucena T."/>
        </authorList>
    </citation>
    <scope>NUCLEOTIDE SEQUENCE [LARGE SCALE GENOMIC DNA]</scope>
    <source>
        <strain evidence="2">type strain: CECT 9192</strain>
    </source>
</reference>
<evidence type="ECO:0000313" key="2">
    <source>
        <dbReference type="Proteomes" id="UP000196485"/>
    </source>
</evidence>
<gene>
    <name evidence="1" type="ORF">PAQU9191_01053</name>
</gene>
<evidence type="ECO:0000313" key="1">
    <source>
        <dbReference type="EMBL" id="SMY15822.1"/>
    </source>
</evidence>
<dbReference type="AlphaFoldDB" id="A0A1Y6KUV2"/>
<keyword evidence="2" id="KW-1185">Reference proteome</keyword>
<name>A0A1Y6KUV2_9GAMM</name>
<dbReference type="EMBL" id="FYAH01000002">
    <property type="protein sequence ID" value="SMY15822.1"/>
    <property type="molecule type" value="Genomic_DNA"/>
</dbReference>
<sequence>MTIQQKIAISLGSGLLVGSVATVLPTFQFWCFVIGLTLLNYAIITKKS</sequence>